<accession>A0A6A2XV84</accession>
<comment type="caution">
    <text evidence="1">The sequence shown here is derived from an EMBL/GenBank/DDBJ whole genome shotgun (WGS) entry which is preliminary data.</text>
</comment>
<organism evidence="1 2">
    <name type="scientific">Hibiscus syriacus</name>
    <name type="common">Rose of Sharon</name>
    <dbReference type="NCBI Taxonomy" id="106335"/>
    <lineage>
        <taxon>Eukaryota</taxon>
        <taxon>Viridiplantae</taxon>
        <taxon>Streptophyta</taxon>
        <taxon>Embryophyta</taxon>
        <taxon>Tracheophyta</taxon>
        <taxon>Spermatophyta</taxon>
        <taxon>Magnoliopsida</taxon>
        <taxon>eudicotyledons</taxon>
        <taxon>Gunneridae</taxon>
        <taxon>Pentapetalae</taxon>
        <taxon>rosids</taxon>
        <taxon>malvids</taxon>
        <taxon>Malvales</taxon>
        <taxon>Malvaceae</taxon>
        <taxon>Malvoideae</taxon>
        <taxon>Hibiscus</taxon>
    </lineage>
</organism>
<dbReference type="Proteomes" id="UP000436088">
    <property type="component" value="Unassembled WGS sequence"/>
</dbReference>
<evidence type="ECO:0000313" key="1">
    <source>
        <dbReference type="EMBL" id="KAE8679458.1"/>
    </source>
</evidence>
<proteinExistence type="predicted"/>
<dbReference type="InterPro" id="IPR036228">
    <property type="entry name" value="ATP_synth_F0_dsu_sf_mt"/>
</dbReference>
<dbReference type="EMBL" id="VEPZ02001331">
    <property type="protein sequence ID" value="KAE8679458.1"/>
    <property type="molecule type" value="Genomic_DNA"/>
</dbReference>
<gene>
    <name evidence="1" type="ORF">F3Y22_tig00111402pilonHSYRG01495</name>
</gene>
<dbReference type="GO" id="GO:0015078">
    <property type="term" value="F:proton transmembrane transporter activity"/>
    <property type="evidence" value="ECO:0007669"/>
    <property type="project" value="InterPro"/>
</dbReference>
<evidence type="ECO:0000313" key="2">
    <source>
        <dbReference type="Proteomes" id="UP000436088"/>
    </source>
</evidence>
<dbReference type="Gene3D" id="6.10.280.70">
    <property type="match status" value="1"/>
</dbReference>
<name>A0A6A2XV84_HIBSY</name>
<sequence>MLLATLRGNEKPSGFICRRFEAKGSHSYQSSPRTWRKKNCFWEALECEKNERNREEVVDVAFKASKNIDWEGMAKLLVSDEACKEFATIRRTFDEVNSTLQTKFSQVLKSINGYMPRI</sequence>
<reference evidence="1" key="1">
    <citation type="submission" date="2019-09" db="EMBL/GenBank/DDBJ databases">
        <title>Draft genome information of white flower Hibiscus syriacus.</title>
        <authorList>
            <person name="Kim Y.-M."/>
        </authorList>
    </citation>
    <scope>NUCLEOTIDE SEQUENCE [LARGE SCALE GENOMIC DNA]</scope>
    <source>
        <strain evidence="1">YM2019G1</strain>
    </source>
</reference>
<dbReference type="GO" id="GO:0015986">
    <property type="term" value="P:proton motive force-driven ATP synthesis"/>
    <property type="evidence" value="ECO:0007669"/>
    <property type="project" value="InterPro"/>
</dbReference>
<protein>
    <submittedName>
        <fullName evidence="1">ATP synthase subunit d</fullName>
    </submittedName>
</protein>
<keyword evidence="2" id="KW-1185">Reference proteome</keyword>
<dbReference type="AlphaFoldDB" id="A0A6A2XV84"/>
<dbReference type="GO" id="GO:0045259">
    <property type="term" value="C:proton-transporting ATP synthase complex"/>
    <property type="evidence" value="ECO:0007669"/>
    <property type="project" value="InterPro"/>
</dbReference>